<feature type="transmembrane region" description="Helical" evidence="9">
    <location>
        <begin position="172"/>
        <end position="193"/>
    </location>
</feature>
<feature type="transmembrane region" description="Helical" evidence="9">
    <location>
        <begin position="597"/>
        <end position="614"/>
    </location>
</feature>
<evidence type="ECO:0000256" key="2">
    <source>
        <dbReference type="ARBA" id="ARBA00005346"/>
    </source>
</evidence>
<dbReference type="Pfam" id="PF00361">
    <property type="entry name" value="Proton_antipo_M"/>
    <property type="match status" value="1"/>
</dbReference>
<feature type="transmembrane region" description="Helical" evidence="9">
    <location>
        <begin position="251"/>
        <end position="276"/>
    </location>
</feature>
<dbReference type="PANTHER" id="PTHR42703:SF1">
    <property type="entry name" value="NA(+)_H(+) ANTIPORTER SUBUNIT D1"/>
    <property type="match status" value="1"/>
</dbReference>
<name>A0AA90GWJ9_9ACTN</name>
<organism evidence="11">
    <name type="scientific">Streptantibioticus silvisoli</name>
    <dbReference type="NCBI Taxonomy" id="2705255"/>
    <lineage>
        <taxon>Bacteria</taxon>
        <taxon>Bacillati</taxon>
        <taxon>Actinomycetota</taxon>
        <taxon>Actinomycetes</taxon>
        <taxon>Kitasatosporales</taxon>
        <taxon>Streptomycetaceae</taxon>
        <taxon>Streptantibioticus</taxon>
    </lineage>
</organism>
<dbReference type="GO" id="GO:0008137">
    <property type="term" value="F:NADH dehydrogenase (ubiquinone) activity"/>
    <property type="evidence" value="ECO:0007669"/>
    <property type="project" value="InterPro"/>
</dbReference>
<feature type="transmembrane region" description="Helical" evidence="9">
    <location>
        <begin position="116"/>
        <end position="135"/>
    </location>
</feature>
<feature type="transmembrane region" description="Helical" evidence="9">
    <location>
        <begin position="478"/>
        <end position="499"/>
    </location>
</feature>
<keyword evidence="5 9" id="KW-1133">Transmembrane helix</keyword>
<evidence type="ECO:0000256" key="8">
    <source>
        <dbReference type="SAM" id="MobiDB-lite"/>
    </source>
</evidence>
<feature type="domain" description="NADH:quinone oxidoreductase/Mrp antiporter transmembrane" evidence="10">
    <location>
        <begin position="136"/>
        <end position="408"/>
    </location>
</feature>
<gene>
    <name evidence="11" type="ORF">POF50_007575</name>
</gene>
<evidence type="ECO:0000256" key="9">
    <source>
        <dbReference type="SAM" id="Phobius"/>
    </source>
</evidence>
<evidence type="ECO:0000256" key="5">
    <source>
        <dbReference type="ARBA" id="ARBA00022989"/>
    </source>
</evidence>
<accession>A0AA90GWJ9</accession>
<keyword evidence="4 7" id="KW-0812">Transmembrane</keyword>
<dbReference type="InterPro" id="IPR001750">
    <property type="entry name" value="ND/Mrp_TM"/>
</dbReference>
<evidence type="ECO:0000256" key="7">
    <source>
        <dbReference type="RuleBase" id="RU000320"/>
    </source>
</evidence>
<evidence type="ECO:0000256" key="4">
    <source>
        <dbReference type="ARBA" id="ARBA00022692"/>
    </source>
</evidence>
<keyword evidence="3" id="KW-1003">Cell membrane</keyword>
<feature type="transmembrane region" description="Helical" evidence="9">
    <location>
        <begin position="84"/>
        <end position="104"/>
    </location>
</feature>
<feature type="transmembrane region" description="Helical" evidence="9">
    <location>
        <begin position="340"/>
        <end position="362"/>
    </location>
</feature>
<feature type="transmembrane region" description="Helical" evidence="9">
    <location>
        <begin position="422"/>
        <end position="444"/>
    </location>
</feature>
<proteinExistence type="inferred from homology"/>
<dbReference type="InterPro" id="IPR050586">
    <property type="entry name" value="CPA3_Na-H_Antiporter_D"/>
</dbReference>
<evidence type="ECO:0000256" key="3">
    <source>
        <dbReference type="ARBA" id="ARBA00022475"/>
    </source>
</evidence>
<dbReference type="EMBL" id="JABXJJ020000008">
    <property type="protein sequence ID" value="MDI5969204.1"/>
    <property type="molecule type" value="Genomic_DNA"/>
</dbReference>
<dbReference type="GO" id="GO:0005886">
    <property type="term" value="C:plasma membrane"/>
    <property type="evidence" value="ECO:0007669"/>
    <property type="project" value="UniProtKB-SubCell"/>
</dbReference>
<feature type="transmembrane region" description="Helical" evidence="9">
    <location>
        <begin position="35"/>
        <end position="54"/>
    </location>
</feature>
<feature type="transmembrane region" description="Helical" evidence="9">
    <location>
        <begin position="141"/>
        <end position="160"/>
    </location>
</feature>
<feature type="transmembrane region" description="Helical" evidence="9">
    <location>
        <begin position="540"/>
        <end position="561"/>
    </location>
</feature>
<dbReference type="PANTHER" id="PTHR42703">
    <property type="entry name" value="NADH DEHYDROGENASE"/>
    <property type="match status" value="1"/>
</dbReference>
<dbReference type="RefSeq" id="WP_271317621.1">
    <property type="nucleotide sequence ID" value="NZ_JABXJJ020000008.1"/>
</dbReference>
<feature type="transmembrane region" description="Helical" evidence="9">
    <location>
        <begin position="213"/>
        <end position="239"/>
    </location>
</feature>
<evidence type="ECO:0000256" key="6">
    <source>
        <dbReference type="ARBA" id="ARBA00023136"/>
    </source>
</evidence>
<evidence type="ECO:0000313" key="11">
    <source>
        <dbReference type="EMBL" id="MDI5969204.1"/>
    </source>
</evidence>
<comment type="similarity">
    <text evidence="2">Belongs to the CPA3 antiporters (TC 2.A.63) subunit D family.</text>
</comment>
<evidence type="ECO:0000259" key="10">
    <source>
        <dbReference type="Pfam" id="PF00361"/>
    </source>
</evidence>
<feature type="region of interest" description="Disordered" evidence="8">
    <location>
        <begin position="449"/>
        <end position="468"/>
    </location>
</feature>
<feature type="transmembrane region" description="Helical" evidence="9">
    <location>
        <begin position="313"/>
        <end position="334"/>
    </location>
</feature>
<sequence>MTTADLLPLAVAVPLLGAVLLAAAGNRLPRLARDVIVTAAAAAVLADLVALWHGSAHGRVVNWLGGYRPRHGVSVGIVLVGDRTGVAVALLAALLVLAVVCYSWRYFAEPPARHAGTFPALILLFEAGMCGFALTGDLFDAFVFFELMGTVAYALTGYHIEDPRPLQGALTFGVVNSLAAYATLLGIGLLYARTGELGFASIGAALEGHRADALLVTAFVLVLTGLLVKAAVVPFHFWLPDAHSVAPTPVCMLLSGVMVELGVYGVARVYTVVFAGPHGIPHGAFRDTFVGFGVLTALTGAVMCWQQRHLKRMLAFSTIAHVGLFLTGVALLTPQGLAGTALYVAGHAGAKAALFGVTGVLLDRYGSVDEDTLHGRARELPLAGVLFTLGGLALAGLPPFGLGLGKAVAEHAAAADLRWLPAVFVAVSAATGGAVLRAALHVFAGAGTADHHRPGPQATGDAEEPEIREASRRVPAPMLVVPAVLLAGSLAVGVLPAVAHALAGAAASFTDRAGYLSAAADGPAGRTNPVPQAGWTTEGVLLGCLSALLAVACAAGSVWGAKVPWPAGRRAALTVRTASRRVILPLRRLHSGHLGDYVSWLAGGIAVLLLVLLAQV</sequence>
<protein>
    <submittedName>
        <fullName evidence="11">Complex I subunit 5 family protein</fullName>
    </submittedName>
</protein>
<comment type="caution">
    <text evidence="11">The sequence shown here is derived from an EMBL/GenBank/DDBJ whole genome shotgun (WGS) entry which is preliminary data.</text>
</comment>
<dbReference type="InterPro" id="IPR003918">
    <property type="entry name" value="NADH_UbQ_OxRdtase"/>
</dbReference>
<keyword evidence="6 9" id="KW-0472">Membrane</keyword>
<feature type="transmembrane region" description="Helical" evidence="9">
    <location>
        <begin position="382"/>
        <end position="402"/>
    </location>
</feature>
<evidence type="ECO:0000256" key="1">
    <source>
        <dbReference type="ARBA" id="ARBA00004651"/>
    </source>
</evidence>
<comment type="subcellular location">
    <subcellularLocation>
        <location evidence="1">Cell membrane</location>
        <topology evidence="1">Multi-pass membrane protein</topology>
    </subcellularLocation>
    <subcellularLocation>
        <location evidence="7">Membrane</location>
        <topology evidence="7">Multi-pass membrane protein</topology>
    </subcellularLocation>
</comment>
<feature type="transmembrane region" description="Helical" evidence="9">
    <location>
        <begin position="6"/>
        <end position="23"/>
    </location>
</feature>
<dbReference type="AlphaFoldDB" id="A0AA90GWJ9"/>
<dbReference type="PRINTS" id="PR01437">
    <property type="entry name" value="NUOXDRDTASE4"/>
</dbReference>
<dbReference type="GO" id="GO:0042773">
    <property type="term" value="P:ATP synthesis coupled electron transport"/>
    <property type="evidence" value="ECO:0007669"/>
    <property type="project" value="InterPro"/>
</dbReference>
<reference evidence="11" key="1">
    <citation type="submission" date="2023-05" db="EMBL/GenBank/DDBJ databases">
        <title>Streptantibioticus silvisoli sp. nov., acidotolerant actinomycetes 1 from pine litter.</title>
        <authorList>
            <person name="Swiecimska M."/>
            <person name="Golinska P."/>
            <person name="Sangal V."/>
            <person name="Wachnowicz B."/>
            <person name="Goodfellow M."/>
        </authorList>
    </citation>
    <scope>NUCLEOTIDE SEQUENCE</scope>
    <source>
        <strain evidence="11">SL13</strain>
    </source>
</reference>